<gene>
    <name evidence="1" type="ORF">Amon02_000935300</name>
</gene>
<evidence type="ECO:0000313" key="1">
    <source>
        <dbReference type="EMBL" id="GME93562.1"/>
    </source>
</evidence>
<accession>A0ACB5TR98</accession>
<organism evidence="1 2">
    <name type="scientific">Ambrosiozyma monospora</name>
    <name type="common">Yeast</name>
    <name type="synonym">Endomycopsis monosporus</name>
    <dbReference type="NCBI Taxonomy" id="43982"/>
    <lineage>
        <taxon>Eukaryota</taxon>
        <taxon>Fungi</taxon>
        <taxon>Dikarya</taxon>
        <taxon>Ascomycota</taxon>
        <taxon>Saccharomycotina</taxon>
        <taxon>Pichiomycetes</taxon>
        <taxon>Pichiales</taxon>
        <taxon>Pichiaceae</taxon>
        <taxon>Ambrosiozyma</taxon>
    </lineage>
</organism>
<name>A0ACB5TR98_AMBMO</name>
<evidence type="ECO:0000313" key="2">
    <source>
        <dbReference type="Proteomes" id="UP001165064"/>
    </source>
</evidence>
<keyword evidence="2" id="KW-1185">Reference proteome</keyword>
<dbReference type="Proteomes" id="UP001165064">
    <property type="component" value="Unassembled WGS sequence"/>
</dbReference>
<proteinExistence type="predicted"/>
<sequence>MAFYLTLILYRWRDVTATSGKRNKLASNWIVVEGPKLSLKIANLVGLISSNRQQFQKIFQNAEDYTRAEIAMKVINPFTEHWKMNVLVNSVLDSFEDMDHVDETLLKATEFFKTCDRLELDDIYNEKMLVNGKELMSIMNRKPGAWMKKLNDYLKVWQYNHQGCTKEDMLKHIETLKDTF</sequence>
<reference evidence="1" key="1">
    <citation type="submission" date="2023-04" db="EMBL/GenBank/DDBJ databases">
        <title>Ambrosiozyma monospora NBRC 10751.</title>
        <authorList>
            <person name="Ichikawa N."/>
            <person name="Sato H."/>
            <person name="Tonouchi N."/>
        </authorList>
    </citation>
    <scope>NUCLEOTIDE SEQUENCE</scope>
    <source>
        <strain evidence="1">NBRC 10751</strain>
    </source>
</reference>
<dbReference type="EMBL" id="BSXS01008759">
    <property type="protein sequence ID" value="GME93562.1"/>
    <property type="molecule type" value="Genomic_DNA"/>
</dbReference>
<comment type="caution">
    <text evidence="1">The sequence shown here is derived from an EMBL/GenBank/DDBJ whole genome shotgun (WGS) entry which is preliminary data.</text>
</comment>
<protein>
    <submittedName>
        <fullName evidence="1">Unnamed protein product</fullName>
    </submittedName>
</protein>